<dbReference type="RefSeq" id="WP_187974173.1">
    <property type="nucleotide sequence ID" value="NZ_CP046884.1"/>
</dbReference>
<sequence>MILNIIKLPFKVIGFLIKAVLSLITAVVLPIAAVGGAGFLGFKYLQSNPEKAEQLKNNTIEKIKGLL</sequence>
<gene>
    <name evidence="1" type="ORF">GP475_09575</name>
</gene>
<dbReference type="AlphaFoldDB" id="A0A7H0SQN8"/>
<dbReference type="KEGG" id="cpoy:GP475_09575"/>
<keyword evidence="2" id="KW-1185">Reference proteome</keyword>
<accession>A0A7H0SQN8</accession>
<proteinExistence type="predicted"/>
<dbReference type="EMBL" id="CP046884">
    <property type="protein sequence ID" value="QNQ90863.1"/>
    <property type="molecule type" value="Genomic_DNA"/>
</dbReference>
<organism evidence="1 2">
    <name type="scientific">Corynebacterium poyangense</name>
    <dbReference type="NCBI Taxonomy" id="2684405"/>
    <lineage>
        <taxon>Bacteria</taxon>
        <taxon>Bacillati</taxon>
        <taxon>Actinomycetota</taxon>
        <taxon>Actinomycetes</taxon>
        <taxon>Mycobacteriales</taxon>
        <taxon>Corynebacteriaceae</taxon>
        <taxon>Corynebacterium</taxon>
    </lineage>
</organism>
<reference evidence="1 2" key="1">
    <citation type="submission" date="2019-12" db="EMBL/GenBank/DDBJ databases">
        <title>Corynebacterium sp. nov., isolated from feces of the Anser Albifrons in China.</title>
        <authorList>
            <person name="Liu Q."/>
        </authorList>
    </citation>
    <scope>NUCLEOTIDE SEQUENCE [LARGE SCALE GENOMIC DNA]</scope>
    <source>
        <strain evidence="1 2">4H37-19</strain>
    </source>
</reference>
<evidence type="ECO:0000313" key="2">
    <source>
        <dbReference type="Proteomes" id="UP000516320"/>
    </source>
</evidence>
<name>A0A7H0SQN8_9CORY</name>
<dbReference type="Proteomes" id="UP000516320">
    <property type="component" value="Chromosome"/>
</dbReference>
<protein>
    <submittedName>
        <fullName evidence="1">Uncharacterized protein</fullName>
    </submittedName>
</protein>
<evidence type="ECO:0000313" key="1">
    <source>
        <dbReference type="EMBL" id="QNQ90863.1"/>
    </source>
</evidence>